<dbReference type="InterPro" id="IPR058323">
    <property type="entry name" value="DUF8010"/>
</dbReference>
<dbReference type="Pfam" id="PF26035">
    <property type="entry name" value="DUF8010"/>
    <property type="match status" value="1"/>
</dbReference>
<organism evidence="3 4">
    <name type="scientific">Microbacterium halimionae</name>
    <dbReference type="NCBI Taxonomy" id="1526413"/>
    <lineage>
        <taxon>Bacteria</taxon>
        <taxon>Bacillati</taxon>
        <taxon>Actinomycetota</taxon>
        <taxon>Actinomycetes</taxon>
        <taxon>Micrococcales</taxon>
        <taxon>Microbacteriaceae</taxon>
        <taxon>Microbacterium</taxon>
    </lineage>
</organism>
<dbReference type="EMBL" id="JACGWY010000002">
    <property type="protein sequence ID" value="MBA8815943.1"/>
    <property type="molecule type" value="Genomic_DNA"/>
</dbReference>
<comment type="caution">
    <text evidence="3">The sequence shown here is derived from an EMBL/GenBank/DDBJ whole genome shotgun (WGS) entry which is preliminary data.</text>
</comment>
<dbReference type="Pfam" id="PF26572">
    <property type="entry name" value="DUF8185"/>
    <property type="match status" value="1"/>
</dbReference>
<gene>
    <name evidence="3" type="ORF">FHX48_001016</name>
</gene>
<evidence type="ECO:0000259" key="1">
    <source>
        <dbReference type="Pfam" id="PF26035"/>
    </source>
</evidence>
<keyword evidence="4" id="KW-1185">Reference proteome</keyword>
<dbReference type="RefSeq" id="WP_167049391.1">
    <property type="nucleotide sequence ID" value="NZ_JAAOZB010000002.1"/>
</dbReference>
<dbReference type="AlphaFoldDB" id="A0A7W3JNF3"/>
<evidence type="ECO:0000313" key="4">
    <source>
        <dbReference type="Proteomes" id="UP000526083"/>
    </source>
</evidence>
<evidence type="ECO:0000313" key="3">
    <source>
        <dbReference type="EMBL" id="MBA8815943.1"/>
    </source>
</evidence>
<feature type="domain" description="DUF8010" evidence="1">
    <location>
        <begin position="2"/>
        <end position="106"/>
    </location>
</feature>
<protein>
    <submittedName>
        <fullName evidence="3">Uncharacterized protein</fullName>
    </submittedName>
</protein>
<dbReference type="Proteomes" id="UP000526083">
    <property type="component" value="Unassembled WGS sequence"/>
</dbReference>
<accession>A0A7W3JNF3</accession>
<sequence>MPARLHFPDSAAASDLVTFASRASKLGAESRIRLQAAGGTIAMTTAILSPKGLLDATPTILAMRAIPVDADLVCDFVVAASDLVADADDSNQVVLPENSVTAAWAGIAPPRAGWESSEPIAASVIAARAQWGIAAVSDAMPQDAGEDIVHGVRASIWGVADAELAGLPLGVAFAAFTMGFIAGDELAQLRRAPSWQRLTLSRGHVLVRVPKHSGLTPVRATGSR</sequence>
<evidence type="ECO:0000259" key="2">
    <source>
        <dbReference type="Pfam" id="PF26572"/>
    </source>
</evidence>
<feature type="domain" description="DUF8185" evidence="2">
    <location>
        <begin position="109"/>
        <end position="210"/>
    </location>
</feature>
<reference evidence="3 4" key="1">
    <citation type="submission" date="2020-07" db="EMBL/GenBank/DDBJ databases">
        <title>Sequencing the genomes of 1000 actinobacteria strains.</title>
        <authorList>
            <person name="Klenk H.-P."/>
        </authorList>
    </citation>
    <scope>NUCLEOTIDE SEQUENCE [LARGE SCALE GENOMIC DNA]</scope>
    <source>
        <strain evidence="3 4">DSM 27576</strain>
    </source>
</reference>
<dbReference type="InterPro" id="IPR058498">
    <property type="entry name" value="DUF8185"/>
</dbReference>
<proteinExistence type="predicted"/>
<name>A0A7W3JNF3_9MICO</name>